<feature type="domain" description="Replication initiation protein-like C-terminal" evidence="1">
    <location>
        <begin position="153"/>
        <end position="266"/>
    </location>
</feature>
<dbReference type="Pfam" id="PF02486">
    <property type="entry name" value="Rep_trans"/>
    <property type="match status" value="1"/>
</dbReference>
<reference evidence="2 3" key="1">
    <citation type="journal article" date="2013" name="Genome Announc.">
        <title>Draft Genome Sequence of the Methanotrophic Gammaproteobacterium Methyloglobulus morosus DSM 22980 Strain KoM1.</title>
        <authorList>
            <person name="Poehlein A."/>
            <person name="Deutzmann J.S."/>
            <person name="Daniel R."/>
            <person name="Simeonova D.D."/>
        </authorList>
    </citation>
    <scope>NUCLEOTIDE SEQUENCE [LARGE SCALE GENOMIC DNA]</scope>
    <source>
        <strain evidence="2 3">KoM1</strain>
    </source>
</reference>
<proteinExistence type="predicted"/>
<dbReference type="STRING" id="1116472.MGMO_41c00340"/>
<dbReference type="InterPro" id="IPR003491">
    <property type="entry name" value="REP-like_C"/>
</dbReference>
<sequence length="344" mass="39228">MSIHNQTPCCPADIQDADLSAFDLPSSCNTRVKSPQGQTAFVDWFTATFKFELSPFDFDEFDPEFKGTSRAEKLQYIHHILFEVFGLPEIRLTPLKRTYKFYDWSIRLGEYGFIAWGGEKQNGTVLIDLNATGCAQVKDWLTVKYWGESYGATITRCDLAHDDYEGTTVSIAQGLSWLEQGLFHDGGRPPQPKLIDDLGTNKGKTLYVGARQGVKYCRIYEKGKQLKDKESPWVRLEVEFKKGKRVIPWEILTNPSFYLAGAYPCTAFLSEFQERIKTVKKMAGLAYRNLVKQAKTQFGRLFDVMMRVEAGDYCAVIDQLIRVGTPKSLQAFDDYWYPELEVAA</sequence>
<dbReference type="GO" id="GO:0003743">
    <property type="term" value="F:translation initiation factor activity"/>
    <property type="evidence" value="ECO:0007669"/>
    <property type="project" value="UniProtKB-KW"/>
</dbReference>
<evidence type="ECO:0000259" key="1">
    <source>
        <dbReference type="Pfam" id="PF02486"/>
    </source>
</evidence>
<evidence type="ECO:0000313" key="2">
    <source>
        <dbReference type="EMBL" id="ESS72967.1"/>
    </source>
</evidence>
<dbReference type="OrthoDB" id="9809126at2"/>
<protein>
    <submittedName>
        <fullName evidence="2">Replication initiation factor</fullName>
    </submittedName>
</protein>
<dbReference type="EMBL" id="AYLO01000040">
    <property type="protein sequence ID" value="ESS72967.1"/>
    <property type="molecule type" value="Genomic_DNA"/>
</dbReference>
<keyword evidence="2" id="KW-0396">Initiation factor</keyword>
<dbReference type="RefSeq" id="WP_023494036.1">
    <property type="nucleotide sequence ID" value="NZ_AYLO01000040.1"/>
</dbReference>
<dbReference type="eggNOG" id="COG2946">
    <property type="taxonomic scope" value="Bacteria"/>
</dbReference>
<comment type="caution">
    <text evidence="2">The sequence shown here is derived from an EMBL/GenBank/DDBJ whole genome shotgun (WGS) entry which is preliminary data.</text>
</comment>
<dbReference type="Proteomes" id="UP000017842">
    <property type="component" value="Unassembled WGS sequence"/>
</dbReference>
<dbReference type="AlphaFoldDB" id="V5C3B3"/>
<keyword evidence="3" id="KW-1185">Reference proteome</keyword>
<name>V5C3B3_9GAMM</name>
<accession>V5C3B3</accession>
<evidence type="ECO:0000313" key="3">
    <source>
        <dbReference type="Proteomes" id="UP000017842"/>
    </source>
</evidence>
<keyword evidence="2" id="KW-0648">Protein biosynthesis</keyword>
<organism evidence="2 3">
    <name type="scientific">Methyloglobulus morosus KoM1</name>
    <dbReference type="NCBI Taxonomy" id="1116472"/>
    <lineage>
        <taxon>Bacteria</taxon>
        <taxon>Pseudomonadati</taxon>
        <taxon>Pseudomonadota</taxon>
        <taxon>Gammaproteobacteria</taxon>
        <taxon>Methylococcales</taxon>
        <taxon>Methylococcaceae</taxon>
        <taxon>Methyloglobulus</taxon>
    </lineage>
</organism>
<gene>
    <name evidence="2" type="ORF">MGMO_41c00340</name>
</gene>